<name>A0ABV7GPV9_9RHOB</name>
<dbReference type="InterPro" id="IPR018511">
    <property type="entry name" value="Hemolysin-typ_Ca-bd_CS"/>
</dbReference>
<evidence type="ECO:0000256" key="5">
    <source>
        <dbReference type="ARBA" id="ARBA00022737"/>
    </source>
</evidence>
<evidence type="ECO:0000256" key="4">
    <source>
        <dbReference type="ARBA" id="ARBA00022525"/>
    </source>
</evidence>
<feature type="domain" description="Peptidase metallopeptidase" evidence="7">
    <location>
        <begin position="24"/>
        <end position="202"/>
    </location>
</feature>
<proteinExistence type="inferred from homology"/>
<dbReference type="PANTHER" id="PTHR38340">
    <property type="entry name" value="S-LAYER PROTEIN"/>
    <property type="match status" value="1"/>
</dbReference>
<dbReference type="Pfam" id="PF08548">
    <property type="entry name" value="Peptidase_M10_C"/>
    <property type="match status" value="1"/>
</dbReference>
<evidence type="ECO:0000313" key="8">
    <source>
        <dbReference type="EMBL" id="MFC3141162.1"/>
    </source>
</evidence>
<dbReference type="SUPFAM" id="SSF51120">
    <property type="entry name" value="beta-Roll"/>
    <property type="match status" value="3"/>
</dbReference>
<dbReference type="InterPro" id="IPR024079">
    <property type="entry name" value="MetalloPept_cat_dom_sf"/>
</dbReference>
<dbReference type="Gene3D" id="2.150.10.10">
    <property type="entry name" value="Serralysin-like metalloprotease, C-terminal"/>
    <property type="match status" value="4"/>
</dbReference>
<dbReference type="Gene3D" id="3.40.390.10">
    <property type="entry name" value="Collagenase (Catalytic Domain)"/>
    <property type="match status" value="1"/>
</dbReference>
<dbReference type="CDD" id="cd04277">
    <property type="entry name" value="ZnMc_serralysin_like"/>
    <property type="match status" value="1"/>
</dbReference>
<keyword evidence="4" id="KW-0964">Secreted</keyword>
<comment type="similarity">
    <text evidence="3">Belongs to the peptidase M10B family.</text>
</comment>
<feature type="region of interest" description="Disordered" evidence="6">
    <location>
        <begin position="452"/>
        <end position="474"/>
    </location>
</feature>
<dbReference type="Proteomes" id="UP001595632">
    <property type="component" value="Unassembled WGS sequence"/>
</dbReference>
<evidence type="ECO:0000313" key="9">
    <source>
        <dbReference type="Proteomes" id="UP001595632"/>
    </source>
</evidence>
<evidence type="ECO:0000259" key="7">
    <source>
        <dbReference type="SMART" id="SM00235"/>
    </source>
</evidence>
<reference evidence="9" key="1">
    <citation type="journal article" date="2019" name="Int. J. Syst. Evol. Microbiol.">
        <title>The Global Catalogue of Microorganisms (GCM) 10K type strain sequencing project: providing services to taxonomists for standard genome sequencing and annotation.</title>
        <authorList>
            <consortium name="The Broad Institute Genomics Platform"/>
            <consortium name="The Broad Institute Genome Sequencing Center for Infectious Disease"/>
            <person name="Wu L."/>
            <person name="Ma J."/>
        </authorList>
    </citation>
    <scope>NUCLEOTIDE SEQUENCE [LARGE SCALE GENOMIC DNA]</scope>
    <source>
        <strain evidence="9">KCTC 52366</strain>
    </source>
</reference>
<keyword evidence="5" id="KW-0677">Repeat</keyword>
<dbReference type="PROSITE" id="PS00330">
    <property type="entry name" value="HEMOLYSIN_CALCIUM"/>
    <property type="match status" value="4"/>
</dbReference>
<dbReference type="InterPro" id="IPR011049">
    <property type="entry name" value="Serralysin-like_metalloprot_C"/>
</dbReference>
<dbReference type="PANTHER" id="PTHR38340:SF1">
    <property type="entry name" value="S-LAYER PROTEIN"/>
    <property type="match status" value="1"/>
</dbReference>
<dbReference type="InterPro" id="IPR034033">
    <property type="entry name" value="Serralysin-like"/>
</dbReference>
<sequence length="621" mass="63537">MSGTYTSTSSTAASGDPRIDGIIEDSQWSGAITYSTPTNVSEYDGGTYGAGEQAGFFPVTVTMASALAAILDADWASPVGDGFTVEGFTDLSISAASGTGATIRVAQTTSDPYNYTTAWSYFPGTGAASGDVWFTTAGGYDYGNPVIGNYTWLTLIHEVGHALGLEHGHDSTDFGALPAEWDAMEYSVMTYKSYPGDPMVGGYSNETWGYAQSWMMLDIAALQYKYGADFTTNSGDTVYSWTPASGDTLVDGGVALSAWANRIFTTVWDGGGTDTYDLSAYSTGVQIDLAPGGASLFSAVQQANLGDGYYAAGNVYNALQYQDDPRSLIENAIGGTGNDTIDGNDANNEILGKFGADTITGGGGNDRLYGQRSDDRLEGGTGNDFLFGGFGNDTLRGDDGKDILYGGIGDDLLKGAQGTDYLVGDVGDDTLEGGSGADTLYGNAGRDVLSGGSGGDWMHGGAGDDTLDGGPGSDTLLGGSGDDALLGGDGYDVLLGGAGNDTLSGGAQDDTLIGGSGADIMIGNVGADIFVFETVSDSVIGGDEDVITDFEPGTDRLDLSALASGMTLQIGGALTGTGPSTRTAESGSDTLVYVDADGDGSSDMRFTLQGTTGVTEQDFLL</sequence>
<evidence type="ECO:0000256" key="3">
    <source>
        <dbReference type="ARBA" id="ARBA00009490"/>
    </source>
</evidence>
<dbReference type="InterPro" id="IPR013858">
    <property type="entry name" value="Peptidase_M10B_C"/>
</dbReference>
<feature type="compositionally biased region" description="Gly residues" evidence="6">
    <location>
        <begin position="452"/>
        <end position="463"/>
    </location>
</feature>
<dbReference type="InterPro" id="IPR006026">
    <property type="entry name" value="Peptidase_Metallo"/>
</dbReference>
<dbReference type="RefSeq" id="WP_275635070.1">
    <property type="nucleotide sequence ID" value="NZ_JARGYD010000018.1"/>
</dbReference>
<comment type="subcellular location">
    <subcellularLocation>
        <location evidence="2">Secreted</location>
    </subcellularLocation>
</comment>
<evidence type="ECO:0000256" key="1">
    <source>
        <dbReference type="ARBA" id="ARBA00001913"/>
    </source>
</evidence>
<dbReference type="Pfam" id="PF00353">
    <property type="entry name" value="HemolysinCabind"/>
    <property type="match status" value="4"/>
</dbReference>
<accession>A0ABV7GPV9</accession>
<gene>
    <name evidence="8" type="ORF">ACFOGP_00460</name>
</gene>
<dbReference type="SMART" id="SM00235">
    <property type="entry name" value="ZnMc"/>
    <property type="match status" value="1"/>
</dbReference>
<dbReference type="SUPFAM" id="SSF55486">
    <property type="entry name" value="Metalloproteases ('zincins'), catalytic domain"/>
    <property type="match status" value="1"/>
</dbReference>
<organism evidence="8 9">
    <name type="scientific">Psychromarinibacter halotolerans</name>
    <dbReference type="NCBI Taxonomy" id="1775175"/>
    <lineage>
        <taxon>Bacteria</taxon>
        <taxon>Pseudomonadati</taxon>
        <taxon>Pseudomonadota</taxon>
        <taxon>Alphaproteobacteria</taxon>
        <taxon>Rhodobacterales</taxon>
        <taxon>Paracoccaceae</taxon>
        <taxon>Psychromarinibacter</taxon>
    </lineage>
</organism>
<protein>
    <submittedName>
        <fullName evidence="8">M10 family metallopeptidase C-terminal domain-containing protein</fullName>
    </submittedName>
</protein>
<comment type="cofactor">
    <cofactor evidence="1">
        <name>Ca(2+)</name>
        <dbReference type="ChEBI" id="CHEBI:29108"/>
    </cofactor>
</comment>
<feature type="region of interest" description="Disordered" evidence="6">
    <location>
        <begin position="1"/>
        <end position="20"/>
    </location>
</feature>
<dbReference type="EMBL" id="JBHRTB010000002">
    <property type="protein sequence ID" value="MFC3141162.1"/>
    <property type="molecule type" value="Genomic_DNA"/>
</dbReference>
<evidence type="ECO:0000256" key="6">
    <source>
        <dbReference type="SAM" id="MobiDB-lite"/>
    </source>
</evidence>
<feature type="compositionally biased region" description="Low complexity" evidence="6">
    <location>
        <begin position="1"/>
        <end position="15"/>
    </location>
</feature>
<evidence type="ECO:0000256" key="2">
    <source>
        <dbReference type="ARBA" id="ARBA00004613"/>
    </source>
</evidence>
<keyword evidence="9" id="KW-1185">Reference proteome</keyword>
<comment type="caution">
    <text evidence="8">The sequence shown here is derived from an EMBL/GenBank/DDBJ whole genome shotgun (WGS) entry which is preliminary data.</text>
</comment>
<dbReference type="InterPro" id="IPR050557">
    <property type="entry name" value="RTX_toxin/Mannuronan_C5-epim"/>
</dbReference>
<dbReference type="InterPro" id="IPR001343">
    <property type="entry name" value="Hemolysn_Ca-bd"/>
</dbReference>
<dbReference type="PRINTS" id="PR00313">
    <property type="entry name" value="CABNDNGRPT"/>
</dbReference>